<proteinExistence type="predicted"/>
<organism evidence="1 2">
    <name type="scientific">Pluteus cervinus</name>
    <dbReference type="NCBI Taxonomy" id="181527"/>
    <lineage>
        <taxon>Eukaryota</taxon>
        <taxon>Fungi</taxon>
        <taxon>Dikarya</taxon>
        <taxon>Basidiomycota</taxon>
        <taxon>Agaricomycotina</taxon>
        <taxon>Agaricomycetes</taxon>
        <taxon>Agaricomycetidae</taxon>
        <taxon>Agaricales</taxon>
        <taxon>Pluteineae</taxon>
        <taxon>Pluteaceae</taxon>
        <taxon>Pluteus</taxon>
    </lineage>
</organism>
<evidence type="ECO:0000313" key="1">
    <source>
        <dbReference type="EMBL" id="TFK70952.1"/>
    </source>
</evidence>
<reference evidence="1 2" key="1">
    <citation type="journal article" date="2019" name="Nat. Ecol. Evol.">
        <title>Megaphylogeny resolves global patterns of mushroom evolution.</title>
        <authorList>
            <person name="Varga T."/>
            <person name="Krizsan K."/>
            <person name="Foldi C."/>
            <person name="Dima B."/>
            <person name="Sanchez-Garcia M."/>
            <person name="Sanchez-Ramirez S."/>
            <person name="Szollosi G.J."/>
            <person name="Szarkandi J.G."/>
            <person name="Papp V."/>
            <person name="Albert L."/>
            <person name="Andreopoulos W."/>
            <person name="Angelini C."/>
            <person name="Antonin V."/>
            <person name="Barry K.W."/>
            <person name="Bougher N.L."/>
            <person name="Buchanan P."/>
            <person name="Buyck B."/>
            <person name="Bense V."/>
            <person name="Catcheside P."/>
            <person name="Chovatia M."/>
            <person name="Cooper J."/>
            <person name="Damon W."/>
            <person name="Desjardin D."/>
            <person name="Finy P."/>
            <person name="Geml J."/>
            <person name="Haridas S."/>
            <person name="Hughes K."/>
            <person name="Justo A."/>
            <person name="Karasinski D."/>
            <person name="Kautmanova I."/>
            <person name="Kiss B."/>
            <person name="Kocsube S."/>
            <person name="Kotiranta H."/>
            <person name="LaButti K.M."/>
            <person name="Lechner B.E."/>
            <person name="Liimatainen K."/>
            <person name="Lipzen A."/>
            <person name="Lukacs Z."/>
            <person name="Mihaltcheva S."/>
            <person name="Morgado L.N."/>
            <person name="Niskanen T."/>
            <person name="Noordeloos M.E."/>
            <person name="Ohm R.A."/>
            <person name="Ortiz-Santana B."/>
            <person name="Ovrebo C."/>
            <person name="Racz N."/>
            <person name="Riley R."/>
            <person name="Savchenko A."/>
            <person name="Shiryaev A."/>
            <person name="Soop K."/>
            <person name="Spirin V."/>
            <person name="Szebenyi C."/>
            <person name="Tomsovsky M."/>
            <person name="Tulloss R.E."/>
            <person name="Uehling J."/>
            <person name="Grigoriev I.V."/>
            <person name="Vagvolgyi C."/>
            <person name="Papp T."/>
            <person name="Martin F.M."/>
            <person name="Miettinen O."/>
            <person name="Hibbett D.S."/>
            <person name="Nagy L.G."/>
        </authorList>
    </citation>
    <scope>NUCLEOTIDE SEQUENCE [LARGE SCALE GENOMIC DNA]</scope>
    <source>
        <strain evidence="1 2">NL-1719</strain>
    </source>
</reference>
<dbReference type="EMBL" id="ML208305">
    <property type="protein sequence ID" value="TFK70952.1"/>
    <property type="molecule type" value="Genomic_DNA"/>
</dbReference>
<name>A0ACD3AZ96_9AGAR</name>
<evidence type="ECO:0000313" key="2">
    <source>
        <dbReference type="Proteomes" id="UP000308600"/>
    </source>
</evidence>
<sequence>MEKWNYGDIQDTVRLFGYESKPRKSGGEISGENPGGEEEGVQTNGSANAEKNCGEERMKGRVAAMVVTPLPRIHPLLGHVAAACRLGGVRFIKKARSFGQSLERDTVQTFVEKALLDDPCGYTLSFDAATFGGTLSQPKEWTRQRLASP</sequence>
<accession>A0ACD3AZ96</accession>
<dbReference type="Proteomes" id="UP000308600">
    <property type="component" value="Unassembled WGS sequence"/>
</dbReference>
<gene>
    <name evidence="1" type="ORF">BDN72DRAFT_877472</name>
</gene>
<protein>
    <submittedName>
        <fullName evidence="1">Uncharacterized protein</fullName>
    </submittedName>
</protein>
<keyword evidence="2" id="KW-1185">Reference proteome</keyword>